<dbReference type="AlphaFoldDB" id="A0A939J7E8"/>
<dbReference type="EMBL" id="JAFLNF010000001">
    <property type="protein sequence ID" value="MBO0343734.1"/>
    <property type="molecule type" value="Genomic_DNA"/>
</dbReference>
<accession>A0A939J7E8</accession>
<comment type="caution">
    <text evidence="1">The sequence shown here is derived from an EMBL/GenBank/DDBJ whole genome shotgun (WGS) entry which is preliminary data.</text>
</comment>
<dbReference type="Proteomes" id="UP000664779">
    <property type="component" value="Unassembled WGS sequence"/>
</dbReference>
<dbReference type="RefSeq" id="WP_206937366.1">
    <property type="nucleotide sequence ID" value="NZ_JAFLNF010000001.1"/>
</dbReference>
<evidence type="ECO:0000313" key="2">
    <source>
        <dbReference type="Proteomes" id="UP000664779"/>
    </source>
</evidence>
<protein>
    <submittedName>
        <fullName evidence="1">Uncharacterized protein</fullName>
    </submittedName>
</protein>
<evidence type="ECO:0000313" key="1">
    <source>
        <dbReference type="EMBL" id="MBO0343734.1"/>
    </source>
</evidence>
<proteinExistence type="predicted"/>
<name>A0A939J7E8_9HYPH</name>
<reference evidence="1" key="1">
    <citation type="submission" date="2021-03" db="EMBL/GenBank/DDBJ databases">
        <title>Roseibium sp. CAU 1637 isolated from Incheon.</title>
        <authorList>
            <person name="Kim W."/>
        </authorList>
    </citation>
    <scope>NUCLEOTIDE SEQUENCE</scope>
    <source>
        <strain evidence="1">CAU 1637</strain>
    </source>
</reference>
<sequence>MALPLRKENDSQPVLQQAKILSFPIRALQGRCDEKSFPHETRQPDMLVGHLKVWRQRHLKRRLLRQELRDQPTSVVLDAGYSPKSLAQELAKPFWRA</sequence>
<gene>
    <name evidence="1" type="ORF">J0X15_00750</name>
</gene>
<organism evidence="1 2">
    <name type="scientific">Roseibium limicola</name>
    <dbReference type="NCBI Taxonomy" id="2816037"/>
    <lineage>
        <taxon>Bacteria</taxon>
        <taxon>Pseudomonadati</taxon>
        <taxon>Pseudomonadota</taxon>
        <taxon>Alphaproteobacteria</taxon>
        <taxon>Hyphomicrobiales</taxon>
        <taxon>Stappiaceae</taxon>
        <taxon>Roseibium</taxon>
    </lineage>
</organism>
<keyword evidence="2" id="KW-1185">Reference proteome</keyword>